<keyword evidence="3" id="KW-1185">Reference proteome</keyword>
<dbReference type="OrthoDB" id="4505037at2759"/>
<dbReference type="AlphaFoldDB" id="A0A5N6UAJ3"/>
<dbReference type="EMBL" id="ML738850">
    <property type="protein sequence ID" value="KAE8155489.1"/>
    <property type="molecule type" value="Genomic_DNA"/>
</dbReference>
<accession>A0A5N6UAJ3</accession>
<reference evidence="2 3" key="1">
    <citation type="submission" date="2019-04" db="EMBL/GenBank/DDBJ databases">
        <title>Friends and foes A comparative genomics study of 23 Aspergillus species from section Flavi.</title>
        <authorList>
            <consortium name="DOE Joint Genome Institute"/>
            <person name="Kjaerbolling I."/>
            <person name="Vesth T."/>
            <person name="Frisvad J.C."/>
            <person name="Nybo J.L."/>
            <person name="Theobald S."/>
            <person name="Kildgaard S."/>
            <person name="Isbrandt T."/>
            <person name="Kuo A."/>
            <person name="Sato A."/>
            <person name="Lyhne E.K."/>
            <person name="Kogle M.E."/>
            <person name="Wiebenga A."/>
            <person name="Kun R.S."/>
            <person name="Lubbers R.J."/>
            <person name="Makela M.R."/>
            <person name="Barry K."/>
            <person name="Chovatia M."/>
            <person name="Clum A."/>
            <person name="Daum C."/>
            <person name="Haridas S."/>
            <person name="He G."/>
            <person name="LaButti K."/>
            <person name="Lipzen A."/>
            <person name="Mondo S."/>
            <person name="Riley R."/>
            <person name="Salamov A."/>
            <person name="Simmons B.A."/>
            <person name="Magnuson J.K."/>
            <person name="Henrissat B."/>
            <person name="Mortensen U.H."/>
            <person name="Larsen T.O."/>
            <person name="Devries R.P."/>
            <person name="Grigoriev I.V."/>
            <person name="Machida M."/>
            <person name="Baker S.E."/>
            <person name="Andersen M.R."/>
        </authorList>
    </citation>
    <scope>NUCLEOTIDE SEQUENCE [LARGE SCALE GENOMIC DNA]</scope>
    <source>
        <strain evidence="2 3">CBS 117626</strain>
    </source>
</reference>
<gene>
    <name evidence="2" type="ORF">BDV40DRAFT_311118</name>
</gene>
<evidence type="ECO:0000313" key="2">
    <source>
        <dbReference type="EMBL" id="KAE8155489.1"/>
    </source>
</evidence>
<name>A0A5N6UAJ3_ASPTM</name>
<organism evidence="2 3">
    <name type="scientific">Aspergillus tamarii</name>
    <dbReference type="NCBI Taxonomy" id="41984"/>
    <lineage>
        <taxon>Eukaryota</taxon>
        <taxon>Fungi</taxon>
        <taxon>Dikarya</taxon>
        <taxon>Ascomycota</taxon>
        <taxon>Pezizomycotina</taxon>
        <taxon>Eurotiomycetes</taxon>
        <taxon>Eurotiomycetidae</taxon>
        <taxon>Eurotiales</taxon>
        <taxon>Aspergillaceae</taxon>
        <taxon>Aspergillus</taxon>
        <taxon>Aspergillus subgen. Circumdati</taxon>
    </lineage>
</organism>
<sequence>MPTLLDVLTRPNPEFIEKLPDGGSLTSHHMYPQVVGKIGWDDFNYTNLIRMFPILKVELLQDIPEPSKPEGAEKEDWGEESTKAFFWNTTCKVVNLALKQSWYLLHGTSAPPQIVTGDVAKSTNQTDDSRFDPDLAVVRTSRKQFLSPKYENIIPGDVKEATKWNAEIEKDLKPKYDQVFAQMQQYCEQTQQRYAFVITGRELVVIRCRLEPIGSGIGANRARREPRTPPRPSHGRNPSDVTDLSPLSSRVDRMSISGTSFRDDRANIEFAPLERVHIPYSANGPDKLTVRLALWSICMLAAAPGNSTHLQDKYKYPLHSVIQTQHGFFHLSTGVVMQQMPRDAQLVGVPQSPAIADNHSFLAEHVRAAELNTSGTQWIITLKDPTLPRYIASDECRFWSRTRQRWYRLVQGDNRDMTWVEFQSRH</sequence>
<evidence type="ECO:0000313" key="3">
    <source>
        <dbReference type="Proteomes" id="UP000326950"/>
    </source>
</evidence>
<feature type="compositionally biased region" description="Polar residues" evidence="1">
    <location>
        <begin position="239"/>
        <end position="248"/>
    </location>
</feature>
<protein>
    <submittedName>
        <fullName evidence="2">Uncharacterized protein</fullName>
    </submittedName>
</protein>
<feature type="region of interest" description="Disordered" evidence="1">
    <location>
        <begin position="216"/>
        <end position="249"/>
    </location>
</feature>
<dbReference type="Proteomes" id="UP000326950">
    <property type="component" value="Unassembled WGS sequence"/>
</dbReference>
<evidence type="ECO:0000256" key="1">
    <source>
        <dbReference type="SAM" id="MobiDB-lite"/>
    </source>
</evidence>
<proteinExistence type="predicted"/>